<keyword evidence="1 10" id="KW-0540">Nuclease</keyword>
<comment type="miscellaneous">
    <text evidence="10">In the RecBCD complex, RecB has a slow 3'-5' helicase, an exonuclease activity and loads RecA onto ssDNA, RecD has a fast 5'-3' helicase activity, while RecC stimulates the ATPase and processivity of the RecB helicase and contributes to recognition of the Chi site.</text>
</comment>
<dbReference type="AlphaFoldDB" id="A0A841GSW0"/>
<evidence type="ECO:0000256" key="10">
    <source>
        <dbReference type="HAMAP-Rule" id="MF_01486"/>
    </source>
</evidence>
<dbReference type="Gene3D" id="3.40.50.10930">
    <property type="match status" value="1"/>
</dbReference>
<keyword evidence="2 10" id="KW-0547">Nucleotide-binding</keyword>
<sequence>MSLSSIIEGLVRIQVTAMFRVYHSNQLDVLKSLLAHLIQRSPLQPVLAAETILVQSPGMAQWLKQALAQEMGIAANIVFPLPSSFIWQMFHQVLPEVPQENPYTKPAMLWRLMQLLPQCLDDALFASLSGYLAEDPDGRRCYQLAGRIADLFDQYLVYRPDWIVDWERGGALGAEAQPWQPVLWRQLVALTERQASHLHRVNLFSRFIETLQQGRPGASLPERLFVFGISSLPPHYLEALVALGAHCDVHLFLTNPCQYYWGDVQEEHQVNRRILDKLLAQRRAHWQAEHQQTPLLPESDWQRLFNAEGEQQGNPLLVSMGKQGRDYLALIAEIDAAEIEAFAPLPEDNLLHRIQQDLLELRDGTNPDARPKRTVDLHDRSLAIHGCHSPLREVEVLHDQLLQRFADDPTLSPKDVVVMVSDINQYGPYIQAVFGSLGEERFIPYSISDRAATQESPLLQSFLTLLALPDLRCTATELLELLAVPALLRQFGLEEADLTTLRRWSQESGIRWGLAAEDGVHFDVPPRERHTWSFGLERMLLGYASGSEQLFGGVAPYTAVEGQSAVKLGQLARFIHDIIELRDELAGSATIVGWQERVERILLNFYLPEDQLSDEDAQALQLIRTTMQQWLARLTAMPFTDTLPLTVFHDHLQGELNAVRGGQQFLAGRVNFCTLMPMRAIPFRLVCLLGMNDGLYPRSQPPLGFDLMVNQARKGDRSRREDDRYLFLEALLAALQQLYISYVSHSAVDNRSRMPSVLVTELLEYCQRSFCLESDSGLAETDQEENLLGALLTEHPLVAYDARYYEPQAMQPAARYFSYAREWLPALQSTTSGDVTFLDQKLPLPEELDAQHIAQIELADWLRFFRNPVAGFFRRRLRVQFLERETALADEEPFWVNKLDQYQLRTRLLQYQRARVPEAFWRSRLLAEGVLPDGAFGELALQQDAANLAELVTALAGWPPEQAERPTFHMDFGRWQLLGSVGDVYRGQLVRYRVSALKARWLVPVWLEHLALSAAGLLSLPTRLFTLEKDQLQQYQLAVVPVALARETLQAWWQAFRDGLQAPLCLPLDTAWTWLEKSDVADEGDWVCGADAVLQKAREAAEKIYAGNGDYQRGEGEDIYFGRVFPTLDDAAWEQLESTARRLLVPLYNHCEEIQA</sequence>
<dbReference type="PANTHER" id="PTHR30591">
    <property type="entry name" value="RECBCD ENZYME SUBUNIT RECC"/>
    <property type="match status" value="1"/>
</dbReference>
<keyword evidence="6 10" id="KW-0269">Exonuclease</keyword>
<evidence type="ECO:0000313" key="12">
    <source>
        <dbReference type="EMBL" id="MBB6056943.1"/>
    </source>
</evidence>
<dbReference type="PIRSF" id="PIRSF000980">
    <property type="entry name" value="RecC"/>
    <property type="match status" value="1"/>
</dbReference>
<evidence type="ECO:0000256" key="8">
    <source>
        <dbReference type="ARBA" id="ARBA00023125"/>
    </source>
</evidence>
<dbReference type="InterPro" id="IPR013986">
    <property type="entry name" value="DExx_box_DNA_helicase_dom_sf"/>
</dbReference>
<feature type="domain" description="RecC C-terminal" evidence="11">
    <location>
        <begin position="854"/>
        <end position="1078"/>
    </location>
</feature>
<comment type="caution">
    <text evidence="12">The sequence shown here is derived from an EMBL/GenBank/DDBJ whole genome shotgun (WGS) entry which is preliminary data.</text>
</comment>
<accession>A0A841GSW0</accession>
<comment type="subunit">
    <text evidence="10">Heterotrimer of RecB, RecC and RecD. All subunits contribute to DNA-binding.</text>
</comment>
<dbReference type="Gene3D" id="1.10.10.990">
    <property type="match status" value="1"/>
</dbReference>
<evidence type="ECO:0000256" key="1">
    <source>
        <dbReference type="ARBA" id="ARBA00022722"/>
    </source>
</evidence>
<dbReference type="GO" id="GO:0003678">
    <property type="term" value="F:DNA helicase activity"/>
    <property type="evidence" value="ECO:0007669"/>
    <property type="project" value="UniProtKB-UniRule"/>
</dbReference>
<organism evidence="12 13">
    <name type="scientific">Tolumonas osonensis</name>
    <dbReference type="NCBI Taxonomy" id="675874"/>
    <lineage>
        <taxon>Bacteria</taxon>
        <taxon>Pseudomonadati</taxon>
        <taxon>Pseudomonadota</taxon>
        <taxon>Gammaproteobacteria</taxon>
        <taxon>Aeromonadales</taxon>
        <taxon>Aeromonadaceae</taxon>
        <taxon>Tolumonas</taxon>
    </lineage>
</organism>
<keyword evidence="3 10" id="KW-0227">DNA damage</keyword>
<evidence type="ECO:0000256" key="5">
    <source>
        <dbReference type="ARBA" id="ARBA00022806"/>
    </source>
</evidence>
<dbReference type="HAMAP" id="MF_01486">
    <property type="entry name" value="RecC"/>
    <property type="match status" value="1"/>
</dbReference>
<dbReference type="GO" id="GO:0003677">
    <property type="term" value="F:DNA binding"/>
    <property type="evidence" value="ECO:0007669"/>
    <property type="project" value="UniProtKB-UniRule"/>
</dbReference>
<evidence type="ECO:0000256" key="4">
    <source>
        <dbReference type="ARBA" id="ARBA00022801"/>
    </source>
</evidence>
<dbReference type="GO" id="GO:0009338">
    <property type="term" value="C:exodeoxyribonuclease V complex"/>
    <property type="evidence" value="ECO:0007669"/>
    <property type="project" value="InterPro"/>
</dbReference>
<dbReference type="InterPro" id="IPR011335">
    <property type="entry name" value="Restrct_endonuc-II-like"/>
</dbReference>
<keyword evidence="8 10" id="KW-0238">DNA-binding</keyword>
<proteinExistence type="inferred from homology"/>
<comment type="similarity">
    <text evidence="10">Belongs to the RecC family.</text>
</comment>
<dbReference type="Gene3D" id="3.40.50.300">
    <property type="entry name" value="P-loop containing nucleotide triphosphate hydrolases"/>
    <property type="match status" value="2"/>
</dbReference>
<dbReference type="Pfam" id="PF04257">
    <property type="entry name" value="Exonuc_V_gamma"/>
    <property type="match status" value="1"/>
</dbReference>
<dbReference type="Proteomes" id="UP000585721">
    <property type="component" value="Unassembled WGS sequence"/>
</dbReference>
<dbReference type="Pfam" id="PF17946">
    <property type="entry name" value="RecC_C"/>
    <property type="match status" value="1"/>
</dbReference>
<evidence type="ECO:0000256" key="9">
    <source>
        <dbReference type="ARBA" id="ARBA00023204"/>
    </source>
</evidence>
<keyword evidence="9 10" id="KW-0234">DNA repair</keyword>
<dbReference type="InterPro" id="IPR027417">
    <property type="entry name" value="P-loop_NTPase"/>
</dbReference>
<dbReference type="GO" id="GO:0008854">
    <property type="term" value="F:exodeoxyribonuclease V activity"/>
    <property type="evidence" value="ECO:0007669"/>
    <property type="project" value="InterPro"/>
</dbReference>
<dbReference type="NCBIfam" id="TIGR01450">
    <property type="entry name" value="recC"/>
    <property type="match status" value="1"/>
</dbReference>
<dbReference type="Gene3D" id="1.10.10.160">
    <property type="match status" value="1"/>
</dbReference>
<dbReference type="GO" id="GO:0005524">
    <property type="term" value="F:ATP binding"/>
    <property type="evidence" value="ECO:0007669"/>
    <property type="project" value="UniProtKB-UniRule"/>
</dbReference>
<keyword evidence="4 10" id="KW-0378">Hydrolase</keyword>
<evidence type="ECO:0000259" key="11">
    <source>
        <dbReference type="Pfam" id="PF17946"/>
    </source>
</evidence>
<evidence type="ECO:0000256" key="7">
    <source>
        <dbReference type="ARBA" id="ARBA00022840"/>
    </source>
</evidence>
<protein>
    <recommendedName>
        <fullName evidence="10">RecBCD enzyme subunit RecC</fullName>
    </recommendedName>
    <alternativeName>
        <fullName evidence="10">Exonuclease V subunit RecC</fullName>
        <shortName evidence="10">ExoV subunit RecC</shortName>
    </alternativeName>
    <alternativeName>
        <fullName evidence="10">Helicase/nuclease RecBCD subunit RecC</fullName>
    </alternativeName>
</protein>
<dbReference type="SUPFAM" id="SSF52980">
    <property type="entry name" value="Restriction endonuclease-like"/>
    <property type="match status" value="1"/>
</dbReference>
<gene>
    <name evidence="10" type="primary">recC</name>
    <name evidence="12" type="ORF">HNR75_002890</name>
</gene>
<evidence type="ECO:0000256" key="6">
    <source>
        <dbReference type="ARBA" id="ARBA00022839"/>
    </source>
</evidence>
<evidence type="ECO:0000256" key="3">
    <source>
        <dbReference type="ARBA" id="ARBA00022763"/>
    </source>
</evidence>
<dbReference type="RefSeq" id="WP_188027660.1">
    <property type="nucleotide sequence ID" value="NZ_JACHGR010000011.1"/>
</dbReference>
<dbReference type="SUPFAM" id="SSF52540">
    <property type="entry name" value="P-loop containing nucleoside triphosphate hydrolases"/>
    <property type="match status" value="2"/>
</dbReference>
<dbReference type="GO" id="GO:0000724">
    <property type="term" value="P:double-strand break repair via homologous recombination"/>
    <property type="evidence" value="ECO:0007669"/>
    <property type="project" value="UniProtKB-UniRule"/>
</dbReference>
<keyword evidence="7 10" id="KW-0067">ATP-binding</keyword>
<dbReference type="InterPro" id="IPR041500">
    <property type="entry name" value="RecC_C"/>
</dbReference>
<name>A0A841GSW0_9GAMM</name>
<comment type="function">
    <text evidence="10">A helicase/nuclease that prepares dsDNA breaks (DSB) for recombinational DNA repair. Binds to DSBs and unwinds DNA via a highly rapid and processive ATP-dependent bidirectional helicase activity. Unwinds dsDNA until it encounters a Chi (crossover hotspot instigator) sequence from the 3' direction. Cuts ssDNA a few nucleotides 3' to the Chi site. The properties and activities of the enzyme are changed at Chi. The Chi-altered holoenzyme produces a long 3'-ssDNA overhang and facilitates RecA-binding to the ssDNA for homologous DNA recombination and repair. Holoenzyme degrades any linearized DNA that is unable to undergo homologous recombination. In the holoenzyme this subunit recognizes the wild-type Chi sequence, and when added to isolated RecB increases its ATP-dependent helicase processivity.</text>
</comment>
<evidence type="ECO:0000313" key="13">
    <source>
        <dbReference type="Proteomes" id="UP000585721"/>
    </source>
</evidence>
<dbReference type="EMBL" id="JACHGR010000011">
    <property type="protein sequence ID" value="MBB6056943.1"/>
    <property type="molecule type" value="Genomic_DNA"/>
</dbReference>
<dbReference type="CDD" id="cd22353">
    <property type="entry name" value="RecC_C-like"/>
    <property type="match status" value="1"/>
</dbReference>
<keyword evidence="5 10" id="KW-0347">Helicase</keyword>
<evidence type="ECO:0000256" key="2">
    <source>
        <dbReference type="ARBA" id="ARBA00022741"/>
    </source>
</evidence>
<dbReference type="InterPro" id="IPR006697">
    <property type="entry name" value="RecC"/>
</dbReference>
<dbReference type="PANTHER" id="PTHR30591:SF1">
    <property type="entry name" value="RECBCD ENZYME SUBUNIT RECC"/>
    <property type="match status" value="1"/>
</dbReference>
<reference evidence="12 13" key="1">
    <citation type="submission" date="2020-08" db="EMBL/GenBank/DDBJ databases">
        <title>Genomic Encyclopedia of Type Strains, Phase IV (KMG-IV): sequencing the most valuable type-strain genomes for metagenomic binning, comparative biology and taxonomic classification.</title>
        <authorList>
            <person name="Goeker M."/>
        </authorList>
    </citation>
    <scope>NUCLEOTIDE SEQUENCE [LARGE SCALE GENOMIC DNA]</scope>
    <source>
        <strain evidence="12 13">DSM 22975</strain>
    </source>
</reference>
<keyword evidence="13" id="KW-1185">Reference proteome</keyword>